<protein>
    <submittedName>
        <fullName evidence="3">Soluble aldose sugar dehydrogenase yliI</fullName>
    </submittedName>
</protein>
<dbReference type="InterPro" id="IPR011041">
    <property type="entry name" value="Quinoprot_gluc/sorb_DH_b-prop"/>
</dbReference>
<dbReference type="InterPro" id="IPR012938">
    <property type="entry name" value="Glc/Sorbosone_DH"/>
</dbReference>
<name>K6YP79_9ALTE</name>
<dbReference type="Proteomes" id="UP000006334">
    <property type="component" value="Unassembled WGS sequence"/>
</dbReference>
<evidence type="ECO:0000313" key="3">
    <source>
        <dbReference type="EMBL" id="GAC13145.1"/>
    </source>
</evidence>
<dbReference type="Gene3D" id="2.120.10.30">
    <property type="entry name" value="TolB, C-terminal domain"/>
    <property type="match status" value="1"/>
</dbReference>
<reference evidence="3 4" key="1">
    <citation type="journal article" date="2017" name="Antonie Van Leeuwenhoek">
        <title>Rhizobium rhizosphaerae sp. nov., a novel species isolated from rice rhizosphere.</title>
        <authorList>
            <person name="Zhao J.J."/>
            <person name="Zhang J."/>
            <person name="Zhang R.J."/>
            <person name="Zhang C.W."/>
            <person name="Yin H.Q."/>
            <person name="Zhang X.X."/>
        </authorList>
    </citation>
    <scope>NUCLEOTIDE SEQUENCE [LARGE SCALE GENOMIC DNA]</scope>
    <source>
        <strain evidence="3 4">E3</strain>
    </source>
</reference>
<organism evidence="3 4">
    <name type="scientific">Aliiglaciecola lipolytica E3</name>
    <dbReference type="NCBI Taxonomy" id="1127673"/>
    <lineage>
        <taxon>Bacteria</taxon>
        <taxon>Pseudomonadati</taxon>
        <taxon>Pseudomonadota</taxon>
        <taxon>Gammaproteobacteria</taxon>
        <taxon>Alteromonadales</taxon>
        <taxon>Alteromonadaceae</taxon>
        <taxon>Aliiglaciecola</taxon>
    </lineage>
</organism>
<feature type="signal peptide" evidence="1">
    <location>
        <begin position="1"/>
        <end position="22"/>
    </location>
</feature>
<dbReference type="SUPFAM" id="SSF50952">
    <property type="entry name" value="Soluble quinoprotein glucose dehydrogenase"/>
    <property type="match status" value="1"/>
</dbReference>
<evidence type="ECO:0000256" key="1">
    <source>
        <dbReference type="SAM" id="SignalP"/>
    </source>
</evidence>
<feature type="domain" description="Glucose/Sorbosone dehydrogenase" evidence="2">
    <location>
        <begin position="40"/>
        <end position="369"/>
    </location>
</feature>
<dbReference type="PANTHER" id="PTHR19328">
    <property type="entry name" value="HEDGEHOG-INTERACTING PROTEIN"/>
    <property type="match status" value="1"/>
</dbReference>
<evidence type="ECO:0000259" key="2">
    <source>
        <dbReference type="Pfam" id="PF07995"/>
    </source>
</evidence>
<dbReference type="InterPro" id="IPR011042">
    <property type="entry name" value="6-blade_b-propeller_TolB-like"/>
</dbReference>
<dbReference type="PANTHER" id="PTHR19328:SF75">
    <property type="entry name" value="ALDOSE SUGAR DEHYDROGENASE YLII"/>
    <property type="match status" value="1"/>
</dbReference>
<dbReference type="eggNOG" id="COG2133">
    <property type="taxonomic scope" value="Bacteria"/>
</dbReference>
<evidence type="ECO:0000313" key="4">
    <source>
        <dbReference type="Proteomes" id="UP000006334"/>
    </source>
</evidence>
<dbReference type="AlphaFoldDB" id="K6YP79"/>
<comment type="caution">
    <text evidence="3">The sequence shown here is derived from an EMBL/GenBank/DDBJ whole genome shotgun (WGS) entry which is preliminary data.</text>
</comment>
<proteinExistence type="predicted"/>
<gene>
    <name evidence="3" type="primary">yliI</name>
    <name evidence="3" type="ORF">GLIP_0499</name>
</gene>
<dbReference type="OrthoDB" id="9770043at2"/>
<dbReference type="Pfam" id="PF07995">
    <property type="entry name" value="GSDH"/>
    <property type="match status" value="1"/>
</dbReference>
<keyword evidence="4" id="KW-1185">Reference proteome</keyword>
<dbReference type="EMBL" id="BAEN01000015">
    <property type="protein sequence ID" value="GAC13145.1"/>
    <property type="molecule type" value="Genomic_DNA"/>
</dbReference>
<accession>K6YP79</accession>
<dbReference type="STRING" id="1127673.GLIP_0499"/>
<dbReference type="RefSeq" id="WP_008842965.1">
    <property type="nucleotide sequence ID" value="NZ_BAEN01000015.1"/>
</dbReference>
<sequence length="375" mass="42093">MALKTFPKIILCLLLVSNWANGKDKESSLQYDVKEVVTGLNFPWSLAFISDNQFLVTERTGKLRHVVNFTLSKPITGLPEDIYVNGQGGLQDVVLHPNYAQNGWIYLSYSAGTDERNTLKVMRAKLENNHLVDSEVIFTVEPYRSTPVHYGARLAFMDDNSLLISSGDGFDYREDAQRKNNQMGKILRVLDTGETPTDNPYIGETEKNLSAAVYSIGHRNPQGLVYDLNRDLVFSNEHGPAGGDEINIIKRGDNYGWPIVTNGKDYSGAIITPFKKYQGMRQPLVDWTPSIAPSSLAMYNGVMFPQMRGDLLVSTLKSKEILWIQMQGNKVVDQQSFLSELGYRFRDIKVHPDGSLYVLVDNEQGKILRVTSKSG</sequence>
<keyword evidence="1" id="KW-0732">Signal</keyword>
<feature type="chain" id="PRO_5003897641" evidence="1">
    <location>
        <begin position="23"/>
        <end position="375"/>
    </location>
</feature>